<evidence type="ECO:0000256" key="3">
    <source>
        <dbReference type="ARBA" id="ARBA00023170"/>
    </source>
</evidence>
<gene>
    <name evidence="5" type="primary">Cnig_chr_V.g17820</name>
    <name evidence="5" type="ORF">B9Z55_017820</name>
</gene>
<evidence type="ECO:0000259" key="4">
    <source>
        <dbReference type="PROSITE" id="PS51843"/>
    </source>
</evidence>
<dbReference type="EMBL" id="PDUG01000005">
    <property type="protein sequence ID" value="PIC24502.1"/>
    <property type="molecule type" value="Genomic_DNA"/>
</dbReference>
<feature type="domain" description="NR LBD" evidence="4">
    <location>
        <begin position="82"/>
        <end position="328"/>
    </location>
</feature>
<evidence type="ECO:0000256" key="1">
    <source>
        <dbReference type="ARBA" id="ARBA00023015"/>
    </source>
</evidence>
<evidence type="ECO:0000313" key="5">
    <source>
        <dbReference type="EMBL" id="PIC24502.1"/>
    </source>
</evidence>
<comment type="caution">
    <text evidence="5">The sequence shown here is derived from an EMBL/GenBank/DDBJ whole genome shotgun (WGS) entry which is preliminary data.</text>
</comment>
<dbReference type="AlphaFoldDB" id="A0A2G5TB52"/>
<dbReference type="SMART" id="SM00430">
    <property type="entry name" value="HOLI"/>
    <property type="match status" value="1"/>
</dbReference>
<protein>
    <recommendedName>
        <fullName evidence="4">NR LBD domain-containing protein</fullName>
    </recommendedName>
</protein>
<dbReference type="OrthoDB" id="5835847at2759"/>
<dbReference type="Pfam" id="PF00104">
    <property type="entry name" value="Hormone_recep"/>
    <property type="match status" value="1"/>
</dbReference>
<proteinExistence type="predicted"/>
<keyword evidence="6" id="KW-1185">Reference proteome</keyword>
<accession>A0A2G5TB52</accession>
<dbReference type="Gene3D" id="1.10.565.10">
    <property type="entry name" value="Retinoid X Receptor"/>
    <property type="match status" value="1"/>
</dbReference>
<evidence type="ECO:0000256" key="2">
    <source>
        <dbReference type="ARBA" id="ARBA00023163"/>
    </source>
</evidence>
<dbReference type="Proteomes" id="UP000230233">
    <property type="component" value="Chromosome V"/>
</dbReference>
<name>A0A2G5TB52_9PELO</name>
<dbReference type="InterPro" id="IPR035500">
    <property type="entry name" value="NHR-like_dom_sf"/>
</dbReference>
<dbReference type="InterPro" id="IPR051152">
    <property type="entry name" value="C.elegans_Orphan_NR"/>
</dbReference>
<keyword evidence="3" id="KW-0675">Receptor</keyword>
<keyword evidence="1" id="KW-0805">Transcription regulation</keyword>
<dbReference type="PANTHER" id="PTHR45680:SF9">
    <property type="entry name" value="NUCLEAR HORMONE RECEPTOR FAMILY-RELATED"/>
    <property type="match status" value="1"/>
</dbReference>
<keyword evidence="2" id="KW-0804">Transcription</keyword>
<dbReference type="SUPFAM" id="SSF48508">
    <property type="entry name" value="Nuclear receptor ligand-binding domain"/>
    <property type="match status" value="1"/>
</dbReference>
<sequence length="328" mass="38678">MSTEMIIIKTSKIKIQTNRDKISSKIAPSLSNFLGRPEFILCLEPDKASHIKTIIDVSYLIKKAENIFQQPDSISPMIYENSLDKLLMELEEMKTRKSKEKIPVVKYIGKFEYLMFWETTFVSAAKWLARIAGFQDLEISVKIDILKSVWMLWARLDKLSETAEYQRGQKLKNNVYMWTEETCMDLKTVEIDLKWCTNYSTEQMLFYLAPDSDSSWKETIERLIELEPTNVELNFMLIQLCLQHASMRKQGKVLEATDRILQIQADNLHHYYTNILKMPRYSNRLEKLLKVNKLVESSVRLRRDRNQISKLFDVFSIDFSHPEMFELT</sequence>
<dbReference type="PANTHER" id="PTHR45680">
    <property type="entry name" value="NUCLEAR HORMONE RECEPTOR FAMILY"/>
    <property type="match status" value="1"/>
</dbReference>
<reference evidence="6" key="1">
    <citation type="submission" date="2017-10" db="EMBL/GenBank/DDBJ databases">
        <title>Rapid genome shrinkage in a self-fertile nematode reveals novel sperm competition proteins.</title>
        <authorList>
            <person name="Yin D."/>
            <person name="Schwarz E.M."/>
            <person name="Thomas C.G."/>
            <person name="Felde R.L."/>
            <person name="Korf I.F."/>
            <person name="Cutter A.D."/>
            <person name="Schartner C.M."/>
            <person name="Ralston E.J."/>
            <person name="Meyer B.J."/>
            <person name="Haag E.S."/>
        </authorList>
    </citation>
    <scope>NUCLEOTIDE SEQUENCE [LARGE SCALE GENOMIC DNA]</scope>
    <source>
        <strain evidence="6">JU1422</strain>
    </source>
</reference>
<evidence type="ECO:0000313" key="6">
    <source>
        <dbReference type="Proteomes" id="UP000230233"/>
    </source>
</evidence>
<organism evidence="5 6">
    <name type="scientific">Caenorhabditis nigoni</name>
    <dbReference type="NCBI Taxonomy" id="1611254"/>
    <lineage>
        <taxon>Eukaryota</taxon>
        <taxon>Metazoa</taxon>
        <taxon>Ecdysozoa</taxon>
        <taxon>Nematoda</taxon>
        <taxon>Chromadorea</taxon>
        <taxon>Rhabditida</taxon>
        <taxon>Rhabditina</taxon>
        <taxon>Rhabditomorpha</taxon>
        <taxon>Rhabditoidea</taxon>
        <taxon>Rhabditidae</taxon>
        <taxon>Peloderinae</taxon>
        <taxon>Caenorhabditis</taxon>
    </lineage>
</organism>
<dbReference type="PROSITE" id="PS51843">
    <property type="entry name" value="NR_LBD"/>
    <property type="match status" value="1"/>
</dbReference>
<dbReference type="InterPro" id="IPR000536">
    <property type="entry name" value="Nucl_hrmn_rcpt_lig-bd"/>
</dbReference>